<comment type="similarity">
    <text evidence="1">Belongs to the CdaR family.</text>
</comment>
<gene>
    <name evidence="4" type="ORF">DFR58_11226</name>
</gene>
<dbReference type="PANTHER" id="PTHR33744:SF1">
    <property type="entry name" value="DNA-BINDING TRANSCRIPTIONAL ACTIVATOR ADER"/>
    <property type="match status" value="1"/>
</dbReference>
<dbReference type="InterPro" id="IPR041522">
    <property type="entry name" value="CdaR_GGDEF"/>
</dbReference>
<feature type="domain" description="CdaR GGDEF-like" evidence="3">
    <location>
        <begin position="284"/>
        <end position="393"/>
    </location>
</feature>
<reference evidence="4 5" key="1">
    <citation type="submission" date="2018-07" db="EMBL/GenBank/DDBJ databases">
        <title>Genomic Encyclopedia of Type Strains, Phase IV (KMG-IV): sequencing the most valuable type-strain genomes for metagenomic binning, comparative biology and taxonomic classification.</title>
        <authorList>
            <person name="Goeker M."/>
        </authorList>
    </citation>
    <scope>NUCLEOTIDE SEQUENCE [LARGE SCALE GENOMIC DNA]</scope>
    <source>
        <strain evidence="4 5">DSM 27016</strain>
    </source>
</reference>
<evidence type="ECO:0000259" key="2">
    <source>
        <dbReference type="Pfam" id="PF13556"/>
    </source>
</evidence>
<organism evidence="4 5">
    <name type="scientific">Anaerobacterium chartisolvens</name>
    <dbReference type="NCBI Taxonomy" id="1297424"/>
    <lineage>
        <taxon>Bacteria</taxon>
        <taxon>Bacillati</taxon>
        <taxon>Bacillota</taxon>
        <taxon>Clostridia</taxon>
        <taxon>Eubacteriales</taxon>
        <taxon>Oscillospiraceae</taxon>
        <taxon>Anaerobacterium</taxon>
    </lineage>
</organism>
<dbReference type="InterPro" id="IPR051448">
    <property type="entry name" value="CdaR-like_regulators"/>
</dbReference>
<evidence type="ECO:0000259" key="3">
    <source>
        <dbReference type="Pfam" id="PF17853"/>
    </source>
</evidence>
<dbReference type="EMBL" id="QPJT01000012">
    <property type="protein sequence ID" value="RCX16045.1"/>
    <property type="molecule type" value="Genomic_DNA"/>
</dbReference>
<dbReference type="RefSeq" id="WP_114297973.1">
    <property type="nucleotide sequence ID" value="NZ_QPJT01000012.1"/>
</dbReference>
<proteinExistence type="inferred from homology"/>
<dbReference type="Gene3D" id="1.10.10.2840">
    <property type="entry name" value="PucR C-terminal helix-turn-helix domain"/>
    <property type="match status" value="1"/>
</dbReference>
<evidence type="ECO:0000313" key="4">
    <source>
        <dbReference type="EMBL" id="RCX16045.1"/>
    </source>
</evidence>
<evidence type="ECO:0000256" key="1">
    <source>
        <dbReference type="ARBA" id="ARBA00006754"/>
    </source>
</evidence>
<dbReference type="PANTHER" id="PTHR33744">
    <property type="entry name" value="CARBOHYDRATE DIACID REGULATOR"/>
    <property type="match status" value="1"/>
</dbReference>
<protein>
    <submittedName>
        <fullName evidence="4">PucR-like helix-turn-helix protein</fullName>
    </submittedName>
</protein>
<dbReference type="Proteomes" id="UP000253034">
    <property type="component" value="Unassembled WGS sequence"/>
</dbReference>
<dbReference type="AlphaFoldDB" id="A0A369B3Z4"/>
<keyword evidence="5" id="KW-1185">Reference proteome</keyword>
<comment type="caution">
    <text evidence="4">The sequence shown here is derived from an EMBL/GenBank/DDBJ whole genome shotgun (WGS) entry which is preliminary data.</text>
</comment>
<accession>A0A369B3Z4</accession>
<feature type="domain" description="PucR C-terminal helix-turn-helix" evidence="2">
    <location>
        <begin position="448"/>
        <end position="505"/>
    </location>
</feature>
<dbReference type="InterPro" id="IPR042070">
    <property type="entry name" value="PucR_C-HTH_sf"/>
</dbReference>
<evidence type="ECO:0000313" key="5">
    <source>
        <dbReference type="Proteomes" id="UP000253034"/>
    </source>
</evidence>
<name>A0A369B3Z4_9FIRM</name>
<dbReference type="OrthoDB" id="212459at2"/>
<sequence length="517" mass="60064">MDLHLLITRLGDMQFEIRVESDFAVELLGYKMLSKGQQVFLPHIIYYGYASQLPEVLPDDTVINIISYCDVEIRSDFFTKNNLNLILIKKDFDAELIFEKLQQLFIEDQQIISDMKLLLDALFSEMGLQYITDVASAIFENPVFIVDTSFKYIAKSKMVLTNDPDLQEELNLGYILDKNVQSIKKSRLDEKVRKNNYPFYLSNKATGKGMLIVAVSIHQIEVAHIALYELNRKFSENDYKLLYNLGNIVSQELQKNELYKENKGLVYSNLLADMLENKVGNIKDIHQRFRVLGYTLKENLYVLATSPKGYKSSKARHNIAEQLIRLLPGSIYVIYRDTIVLLLSRPKNTHITEYEFQELEAYLSNINQIAGLSICFSDIWEIQRYYKQALKASELGVKLNDSKYIFKYENYSIFHMIELCGEHENLWNFCCPTVRVLLEYDKKNDTVLLKTLYHYLKNLKNPTKTSAELHIHKNTLFYRVDKIKNIIGSNLENGDELAEILISVKILFYLGESADLK</sequence>
<dbReference type="Pfam" id="PF17853">
    <property type="entry name" value="GGDEF_2"/>
    <property type="match status" value="1"/>
</dbReference>
<dbReference type="InterPro" id="IPR025736">
    <property type="entry name" value="PucR_C-HTH_dom"/>
</dbReference>
<dbReference type="Pfam" id="PF13556">
    <property type="entry name" value="HTH_30"/>
    <property type="match status" value="1"/>
</dbReference>